<dbReference type="EMBL" id="QKXH01000008">
    <property type="protein sequence ID" value="PZX92832.1"/>
    <property type="molecule type" value="Genomic_DNA"/>
</dbReference>
<dbReference type="InterPro" id="IPR051200">
    <property type="entry name" value="Host-pathogen_enzymatic-act"/>
</dbReference>
<dbReference type="Pfam" id="PF16819">
    <property type="entry name" value="DUF5074"/>
    <property type="match status" value="1"/>
</dbReference>
<evidence type="ECO:0008006" key="4">
    <source>
        <dbReference type="Google" id="ProtNLM"/>
    </source>
</evidence>
<dbReference type="Proteomes" id="UP000249177">
    <property type="component" value="Unassembled WGS sequence"/>
</dbReference>
<reference evidence="2 3" key="1">
    <citation type="submission" date="2018-06" db="EMBL/GenBank/DDBJ databases">
        <title>Flavobacterium sp IMCC34762, genome.</title>
        <authorList>
            <person name="Joung Y."/>
            <person name="Cho J."/>
            <person name="Song J."/>
        </authorList>
    </citation>
    <scope>NUCLEOTIDE SEQUENCE [LARGE SCALE GENOMIC DNA]</scope>
    <source>
        <strain evidence="2 3">IMCC34762</strain>
    </source>
</reference>
<dbReference type="InterPro" id="IPR015943">
    <property type="entry name" value="WD40/YVTN_repeat-like_dom_sf"/>
</dbReference>
<dbReference type="AlphaFoldDB" id="A0A2W7VKU2"/>
<proteinExistence type="predicted"/>
<dbReference type="Gene3D" id="2.130.10.10">
    <property type="entry name" value="YVTN repeat-like/Quinoprotein amine dehydrogenase"/>
    <property type="match status" value="1"/>
</dbReference>
<accession>A0A2W7VKU2</accession>
<keyword evidence="1" id="KW-0732">Signal</keyword>
<dbReference type="NCBIfam" id="TIGR02276">
    <property type="entry name" value="beta_rpt_yvtn"/>
    <property type="match status" value="1"/>
</dbReference>
<sequence length="365" mass="38630">MNFSKLVLVMVTFSIFFVSCTNDDNNNDAPLGSYDNGFLILNQGGFGHNDASVSYVSSDFATAQNDIFSVVNPTVTLGDTGQDVGFNNDLAYIVLNASNKIEIVNRYTLKSVGSINSGLKNPRYIGFANGKGYVTNWGDGSVATDDYVAVIDLTTNKVSSSIPVVEGPEKVIANSGKLYVAHKGGYSYGNKISVIDAATNAVSTTITVGDVPENMEIKDGTLWVSCAGNPSYVSAPLAETAGQIVKVNLSTNKVSSTIGYSNATKHLSNLVLNGQDVYYTIDSDIYKMSASATALPATSVFSTTAQGVYGVYSFAVHGNHIYVGDAGDYTHNGKVYVYALSSPSIGTLEKTFSVGVIPAGFYFND</sequence>
<evidence type="ECO:0000256" key="1">
    <source>
        <dbReference type="SAM" id="SignalP"/>
    </source>
</evidence>
<dbReference type="PROSITE" id="PS51257">
    <property type="entry name" value="PROKAR_LIPOPROTEIN"/>
    <property type="match status" value="1"/>
</dbReference>
<feature type="chain" id="PRO_5016133247" description="YncE family protein" evidence="1">
    <location>
        <begin position="24"/>
        <end position="365"/>
    </location>
</feature>
<dbReference type="InterPro" id="IPR031815">
    <property type="entry name" value="DUF5074"/>
</dbReference>
<dbReference type="PANTHER" id="PTHR47197">
    <property type="entry name" value="PROTEIN NIRF"/>
    <property type="match status" value="1"/>
</dbReference>
<name>A0A2W7VKU2_9FLAO</name>
<feature type="signal peptide" evidence="1">
    <location>
        <begin position="1"/>
        <end position="23"/>
    </location>
</feature>
<evidence type="ECO:0000313" key="3">
    <source>
        <dbReference type="Proteomes" id="UP000249177"/>
    </source>
</evidence>
<dbReference type="SUPFAM" id="SSF63825">
    <property type="entry name" value="YWTD domain"/>
    <property type="match status" value="1"/>
</dbReference>
<dbReference type="OrthoDB" id="9773938at2"/>
<protein>
    <recommendedName>
        <fullName evidence="4">YncE family protein</fullName>
    </recommendedName>
</protein>
<organism evidence="2 3">
    <name type="scientific">Flavobacterium aquariorum</name>
    <dbReference type="NCBI Taxonomy" id="2217670"/>
    <lineage>
        <taxon>Bacteria</taxon>
        <taxon>Pseudomonadati</taxon>
        <taxon>Bacteroidota</taxon>
        <taxon>Flavobacteriia</taxon>
        <taxon>Flavobacteriales</taxon>
        <taxon>Flavobacteriaceae</taxon>
        <taxon>Flavobacterium</taxon>
    </lineage>
</organism>
<evidence type="ECO:0000313" key="2">
    <source>
        <dbReference type="EMBL" id="PZX92832.1"/>
    </source>
</evidence>
<keyword evidence="3" id="KW-1185">Reference proteome</keyword>
<comment type="caution">
    <text evidence="2">The sequence shown here is derived from an EMBL/GenBank/DDBJ whole genome shotgun (WGS) entry which is preliminary data.</text>
</comment>
<dbReference type="InterPro" id="IPR011964">
    <property type="entry name" value="YVTN_b-propeller_repeat"/>
</dbReference>
<dbReference type="PANTHER" id="PTHR47197:SF3">
    <property type="entry name" value="DIHYDRO-HEME D1 DEHYDROGENASE"/>
    <property type="match status" value="1"/>
</dbReference>
<dbReference type="RefSeq" id="WP_111410597.1">
    <property type="nucleotide sequence ID" value="NZ_QKXH01000008.1"/>
</dbReference>
<gene>
    <name evidence="2" type="ORF">DOS84_13240</name>
</gene>